<dbReference type="Proteomes" id="UP000253426">
    <property type="component" value="Unassembled WGS sequence"/>
</dbReference>
<organism evidence="2 3">
    <name type="scientific">Roseimicrobium gellanilyticum</name>
    <dbReference type="NCBI Taxonomy" id="748857"/>
    <lineage>
        <taxon>Bacteria</taxon>
        <taxon>Pseudomonadati</taxon>
        <taxon>Verrucomicrobiota</taxon>
        <taxon>Verrucomicrobiia</taxon>
        <taxon>Verrucomicrobiales</taxon>
        <taxon>Verrucomicrobiaceae</taxon>
        <taxon>Roseimicrobium</taxon>
    </lineage>
</organism>
<gene>
    <name evidence="2" type="ORF">DES53_102765</name>
</gene>
<sequence>MFLLCIANCMKALLSITLSLLALPALADITLGGPGVPTGSVKTTQAPFKVRYDFPGGLYKFIFRGIEAKGATLGAPGSSGTQGNGGQFHLSATVRTDMGQEKVGKIEFWDVQDFNASPLKTILLDGELVFKAPGDQPISVSIEWAGEGNAHKPDGYFNVLGEHQKAPPVPVGWLTFDVGDYNLNAAGSKPPGKATIVRD</sequence>
<comment type="caution">
    <text evidence="2">The sequence shown here is derived from an EMBL/GenBank/DDBJ whole genome shotgun (WGS) entry which is preliminary data.</text>
</comment>
<evidence type="ECO:0000313" key="2">
    <source>
        <dbReference type="EMBL" id="RBP46374.1"/>
    </source>
</evidence>
<proteinExistence type="predicted"/>
<evidence type="ECO:0000313" key="3">
    <source>
        <dbReference type="Proteomes" id="UP000253426"/>
    </source>
</evidence>
<reference evidence="2 3" key="1">
    <citation type="submission" date="2018-06" db="EMBL/GenBank/DDBJ databases">
        <title>Genomic Encyclopedia of Type Strains, Phase IV (KMG-IV): sequencing the most valuable type-strain genomes for metagenomic binning, comparative biology and taxonomic classification.</title>
        <authorList>
            <person name="Goeker M."/>
        </authorList>
    </citation>
    <scope>NUCLEOTIDE SEQUENCE [LARGE SCALE GENOMIC DNA]</scope>
    <source>
        <strain evidence="2 3">DSM 25532</strain>
    </source>
</reference>
<protein>
    <submittedName>
        <fullName evidence="2">Uncharacterized protein</fullName>
    </submittedName>
</protein>
<accession>A0A366HTY0</accession>
<dbReference type="AlphaFoldDB" id="A0A366HTY0"/>
<name>A0A366HTY0_9BACT</name>
<feature type="signal peptide" evidence="1">
    <location>
        <begin position="1"/>
        <end position="27"/>
    </location>
</feature>
<feature type="chain" id="PRO_5016586691" evidence="1">
    <location>
        <begin position="28"/>
        <end position="199"/>
    </location>
</feature>
<dbReference type="EMBL" id="QNRR01000002">
    <property type="protein sequence ID" value="RBP46374.1"/>
    <property type="molecule type" value="Genomic_DNA"/>
</dbReference>
<evidence type="ECO:0000256" key="1">
    <source>
        <dbReference type="SAM" id="SignalP"/>
    </source>
</evidence>
<keyword evidence="3" id="KW-1185">Reference proteome</keyword>
<keyword evidence="1" id="KW-0732">Signal</keyword>